<name>A0A803PHY4_CANSA</name>
<keyword evidence="3" id="KW-1185">Reference proteome</keyword>
<dbReference type="Gramene" id="evm.model.04.562">
    <property type="protein sequence ID" value="cds.evm.model.04.562"/>
    <property type="gene ID" value="evm.TU.04.562"/>
</dbReference>
<evidence type="ECO:0000256" key="1">
    <source>
        <dbReference type="SAM" id="MobiDB-lite"/>
    </source>
</evidence>
<sequence>MKGRNNGSLPDRAFITTTIPPGINAWRPSETYRIAKSAGISDSSRGHNDTHIMIEEELRRADKPGVWRARHMLEWNGGQRDGGIRAHHPEIEDEVVGKVLSSEEPIGCRPTAASFPQRSGG</sequence>
<reference evidence="2" key="1">
    <citation type="submission" date="2018-11" db="EMBL/GenBank/DDBJ databases">
        <authorList>
            <person name="Grassa J C."/>
        </authorList>
    </citation>
    <scope>NUCLEOTIDE SEQUENCE [LARGE SCALE GENOMIC DNA]</scope>
</reference>
<proteinExistence type="predicted"/>
<reference evidence="2" key="2">
    <citation type="submission" date="2021-03" db="UniProtKB">
        <authorList>
            <consortium name="EnsemblPlants"/>
        </authorList>
    </citation>
    <scope>IDENTIFICATION</scope>
</reference>
<protein>
    <submittedName>
        <fullName evidence="2">Uncharacterized protein</fullName>
    </submittedName>
</protein>
<evidence type="ECO:0000313" key="2">
    <source>
        <dbReference type="EnsemblPlants" id="cds.evm.model.04.562"/>
    </source>
</evidence>
<dbReference type="Proteomes" id="UP000596661">
    <property type="component" value="Chromosome 4"/>
</dbReference>
<dbReference type="EnsemblPlants" id="evm.model.04.562">
    <property type="protein sequence ID" value="cds.evm.model.04.562"/>
    <property type="gene ID" value="evm.TU.04.562"/>
</dbReference>
<feature type="region of interest" description="Disordered" evidence="1">
    <location>
        <begin position="1"/>
        <end position="20"/>
    </location>
</feature>
<accession>A0A803PHY4</accession>
<dbReference type="AlphaFoldDB" id="A0A803PHY4"/>
<evidence type="ECO:0000313" key="3">
    <source>
        <dbReference type="Proteomes" id="UP000596661"/>
    </source>
</evidence>
<dbReference type="EMBL" id="UZAU01000362">
    <property type="status" value="NOT_ANNOTATED_CDS"/>
    <property type="molecule type" value="Genomic_DNA"/>
</dbReference>
<organism evidence="2 3">
    <name type="scientific">Cannabis sativa</name>
    <name type="common">Hemp</name>
    <name type="synonym">Marijuana</name>
    <dbReference type="NCBI Taxonomy" id="3483"/>
    <lineage>
        <taxon>Eukaryota</taxon>
        <taxon>Viridiplantae</taxon>
        <taxon>Streptophyta</taxon>
        <taxon>Embryophyta</taxon>
        <taxon>Tracheophyta</taxon>
        <taxon>Spermatophyta</taxon>
        <taxon>Magnoliopsida</taxon>
        <taxon>eudicotyledons</taxon>
        <taxon>Gunneridae</taxon>
        <taxon>Pentapetalae</taxon>
        <taxon>rosids</taxon>
        <taxon>fabids</taxon>
        <taxon>Rosales</taxon>
        <taxon>Cannabaceae</taxon>
        <taxon>Cannabis</taxon>
    </lineage>
</organism>